<reference evidence="13" key="2">
    <citation type="journal article" date="2021" name="PeerJ">
        <title>Extensive microbial diversity within the chicken gut microbiome revealed by metagenomics and culture.</title>
        <authorList>
            <person name="Gilroy R."/>
            <person name="Ravi A."/>
            <person name="Getino M."/>
            <person name="Pursley I."/>
            <person name="Horton D.L."/>
            <person name="Alikhan N.F."/>
            <person name="Baker D."/>
            <person name="Gharbi K."/>
            <person name="Hall N."/>
            <person name="Watson M."/>
            <person name="Adriaenssens E.M."/>
            <person name="Foster-Nyarko E."/>
            <person name="Jarju S."/>
            <person name="Secka A."/>
            <person name="Antonio M."/>
            <person name="Oren A."/>
            <person name="Chaudhuri R.R."/>
            <person name="La Ragione R."/>
            <person name="Hildebrand F."/>
            <person name="Pallen M.J."/>
        </authorList>
    </citation>
    <scope>NUCLEOTIDE SEQUENCE</scope>
    <source>
        <strain evidence="13">17213</strain>
    </source>
</reference>
<dbReference type="Pfam" id="PF12626">
    <property type="entry name" value="PolyA_pol_arg_C"/>
    <property type="match status" value="1"/>
</dbReference>
<feature type="active site" evidence="7">
    <location>
        <position position="87"/>
    </location>
</feature>
<keyword evidence="3 7" id="KW-0547">Nucleotide-binding</keyword>
<dbReference type="Pfam" id="PF12627">
    <property type="entry name" value="PolyA_pol_RNAbd"/>
    <property type="match status" value="1"/>
</dbReference>
<dbReference type="Gene3D" id="1.10.3090.10">
    <property type="entry name" value="cca-adding enzyme, domain 2"/>
    <property type="match status" value="1"/>
</dbReference>
<evidence type="ECO:0000256" key="3">
    <source>
        <dbReference type="ARBA" id="ARBA00022741"/>
    </source>
</evidence>
<keyword evidence="2 7" id="KW-0808">Transferase</keyword>
<keyword evidence="6 7" id="KW-0804">Transcription</keyword>
<comment type="caution">
    <text evidence="13">The sequence shown here is derived from an EMBL/GenBank/DDBJ whole genome shotgun (WGS) entry which is preliminary data.</text>
</comment>
<feature type="active site" evidence="7">
    <location>
        <position position="89"/>
    </location>
</feature>
<organism evidence="13 14">
    <name type="scientific">Candidatus Avisuccinivibrio stercorigallinarum</name>
    <dbReference type="NCBI Taxonomy" id="2840704"/>
    <lineage>
        <taxon>Bacteria</taxon>
        <taxon>Pseudomonadati</taxon>
        <taxon>Pseudomonadota</taxon>
        <taxon>Gammaproteobacteria</taxon>
        <taxon>Aeromonadales</taxon>
        <taxon>Succinivibrionaceae</taxon>
        <taxon>Succinivibrionaceae incertae sedis</taxon>
        <taxon>Candidatus Avisuccinivibrio</taxon>
    </lineage>
</organism>
<feature type="domain" description="Polymerase A arginine-rich C-terminal" evidence="11">
    <location>
        <begin position="345"/>
        <end position="460"/>
    </location>
</feature>
<dbReference type="NCBIfam" id="TIGR01942">
    <property type="entry name" value="pcnB"/>
    <property type="match status" value="1"/>
</dbReference>
<dbReference type="HAMAP" id="MF_00957">
    <property type="entry name" value="PolyA_pol"/>
    <property type="match status" value="1"/>
</dbReference>
<evidence type="ECO:0000256" key="8">
    <source>
        <dbReference type="RuleBase" id="RU003953"/>
    </source>
</evidence>
<dbReference type="GO" id="GO:0003723">
    <property type="term" value="F:RNA binding"/>
    <property type="evidence" value="ECO:0007669"/>
    <property type="project" value="UniProtKB-UniRule"/>
</dbReference>
<dbReference type="Proteomes" id="UP000823631">
    <property type="component" value="Unassembled WGS sequence"/>
</dbReference>
<evidence type="ECO:0000256" key="7">
    <source>
        <dbReference type="HAMAP-Rule" id="MF_00957"/>
    </source>
</evidence>
<evidence type="ECO:0000256" key="5">
    <source>
        <dbReference type="ARBA" id="ARBA00022884"/>
    </source>
</evidence>
<name>A0A9D9DD34_9GAMM</name>
<feature type="region of interest" description="Disordered" evidence="9">
    <location>
        <begin position="442"/>
        <end position="512"/>
    </location>
</feature>
<evidence type="ECO:0000313" key="14">
    <source>
        <dbReference type="Proteomes" id="UP000823631"/>
    </source>
</evidence>
<gene>
    <name evidence="7 13" type="primary">pcnB</name>
    <name evidence="13" type="ORF">IAB19_10695</name>
</gene>
<proteinExistence type="inferred from homology"/>
<evidence type="ECO:0000256" key="4">
    <source>
        <dbReference type="ARBA" id="ARBA00022840"/>
    </source>
</evidence>
<evidence type="ECO:0000256" key="1">
    <source>
        <dbReference type="ARBA" id="ARBA00022664"/>
    </source>
</evidence>
<evidence type="ECO:0000259" key="11">
    <source>
        <dbReference type="Pfam" id="PF12626"/>
    </source>
</evidence>
<feature type="compositionally biased region" description="Basic residues" evidence="9">
    <location>
        <begin position="454"/>
        <end position="467"/>
    </location>
</feature>
<feature type="domain" description="Poly A polymerase head" evidence="10">
    <location>
        <begin position="69"/>
        <end position="194"/>
    </location>
</feature>
<evidence type="ECO:0000259" key="10">
    <source>
        <dbReference type="Pfam" id="PF01743"/>
    </source>
</evidence>
<dbReference type="PANTHER" id="PTHR43051">
    <property type="entry name" value="POLYNUCLEOTIDE ADENYLYLTRANSFERASE FAMILY PROTEIN"/>
    <property type="match status" value="1"/>
</dbReference>
<dbReference type="GO" id="GO:0005524">
    <property type="term" value="F:ATP binding"/>
    <property type="evidence" value="ECO:0007669"/>
    <property type="project" value="UniProtKB-UniRule"/>
</dbReference>
<keyword evidence="4 7" id="KW-0067">ATP-binding</keyword>
<dbReference type="InterPro" id="IPR025866">
    <property type="entry name" value="PolyA_pol_arg_C_dom"/>
</dbReference>
<dbReference type="AlphaFoldDB" id="A0A9D9DD34"/>
<dbReference type="InterPro" id="IPR010206">
    <property type="entry name" value="PolA_pol_I"/>
</dbReference>
<dbReference type="GO" id="GO:1990817">
    <property type="term" value="F:poly(A) RNA polymerase activity"/>
    <property type="evidence" value="ECO:0007669"/>
    <property type="project" value="UniProtKB-UniRule"/>
</dbReference>
<dbReference type="CDD" id="cd05398">
    <property type="entry name" value="NT_ClassII-CCAase"/>
    <property type="match status" value="1"/>
</dbReference>
<dbReference type="InterPro" id="IPR043519">
    <property type="entry name" value="NT_sf"/>
</dbReference>
<dbReference type="EMBL" id="JADINH010000215">
    <property type="protein sequence ID" value="MBO8416837.1"/>
    <property type="molecule type" value="Genomic_DNA"/>
</dbReference>
<dbReference type="InterPro" id="IPR052191">
    <property type="entry name" value="tRNA_ntf/polyA_polymerase_I"/>
</dbReference>
<feature type="domain" description="tRNA nucleotidyltransferase/poly(A) polymerase RNA and SrmB- binding" evidence="12">
    <location>
        <begin position="222"/>
        <end position="283"/>
    </location>
</feature>
<comment type="similarity">
    <text evidence="7 8">Belongs to the tRNA nucleotidyltransferase/poly(A) polymerase family.</text>
</comment>
<dbReference type="GO" id="GO:0043633">
    <property type="term" value="P:polyadenylation-dependent RNA catabolic process"/>
    <property type="evidence" value="ECO:0007669"/>
    <property type="project" value="InterPro"/>
</dbReference>
<dbReference type="SUPFAM" id="SSF81301">
    <property type="entry name" value="Nucleotidyltransferase"/>
    <property type="match status" value="1"/>
</dbReference>
<dbReference type="InterPro" id="IPR002646">
    <property type="entry name" value="PolA_pol_head_dom"/>
</dbReference>
<dbReference type="Pfam" id="PF01743">
    <property type="entry name" value="PolyA_pol"/>
    <property type="match status" value="1"/>
</dbReference>
<sequence>MSNYATRIFKISALLYGLDDILKQHKAQVRKQGQAKLTLSRSEHSVSRKNISQSALRTLYRLRSAGFEAYLVGGCIRDLLLGQAPKDFDISTNARPEQIHRLFSNSRIIGRRFKIVHVLYGNEIIEVTTFRSGSNDNSIQSRDGMLVRDNSYGTRIEEDSDRRDFTINAIYYDISDFSLIDFHGGLYDFNRGMIDIIGDPDKRYQEDPVRMIRAIRFKAKLGFKIAKRTEEPIARLSPLLLNISNARMFEEVNKLFLTGHGLQSFRELQHYKIFELLFPGQEEFISSEKYNSFIEYALASSDQRYLQQKRNKPHFLYTVMLWPKIEKILLTLKNRNLSNPSPKPLDALINAACEQALNEQYSVTAIPFAIMSDIKRLITLVYRITDDSLEASAIDEIAKQGLFRAAFDIIKLRAKFEPELIPYVKFWQHYYDEAQEKLLRQQQARAESAARREEKRRKRREKPKRKQDKNTGRQEAVSKKESTAGFDKDTSKERQERLARARAWRAAMNLDP</sequence>
<evidence type="ECO:0000256" key="6">
    <source>
        <dbReference type="ARBA" id="ARBA00023163"/>
    </source>
</evidence>
<dbReference type="EC" id="2.7.7.19" evidence="7"/>
<comment type="catalytic activity">
    <reaction evidence="7">
        <text>RNA(n) + ATP = RNA(n)-3'-adenine ribonucleotide + diphosphate</text>
        <dbReference type="Rhea" id="RHEA:11332"/>
        <dbReference type="Rhea" id="RHEA-COMP:14527"/>
        <dbReference type="Rhea" id="RHEA-COMP:17347"/>
        <dbReference type="ChEBI" id="CHEBI:30616"/>
        <dbReference type="ChEBI" id="CHEBI:33019"/>
        <dbReference type="ChEBI" id="CHEBI:140395"/>
        <dbReference type="ChEBI" id="CHEBI:173115"/>
        <dbReference type="EC" id="2.7.7.19"/>
    </reaction>
</comment>
<dbReference type="InterPro" id="IPR032828">
    <property type="entry name" value="PolyA_RNA-bd"/>
</dbReference>
<accession>A0A9D9DD34</accession>
<evidence type="ECO:0000256" key="9">
    <source>
        <dbReference type="SAM" id="MobiDB-lite"/>
    </source>
</evidence>
<reference evidence="13" key="1">
    <citation type="submission" date="2020-10" db="EMBL/GenBank/DDBJ databases">
        <authorList>
            <person name="Gilroy R."/>
        </authorList>
    </citation>
    <scope>NUCLEOTIDE SEQUENCE</scope>
    <source>
        <strain evidence="13">17213</strain>
    </source>
</reference>
<evidence type="ECO:0000256" key="2">
    <source>
        <dbReference type="ARBA" id="ARBA00022679"/>
    </source>
</evidence>
<protein>
    <recommendedName>
        <fullName evidence="7">Poly(A) polymerase I</fullName>
        <shortName evidence="7">PAP I</shortName>
        <ecNumber evidence="7">2.7.7.19</ecNumber>
    </recommendedName>
</protein>
<evidence type="ECO:0000259" key="12">
    <source>
        <dbReference type="Pfam" id="PF12627"/>
    </source>
</evidence>
<dbReference type="SUPFAM" id="SSF81891">
    <property type="entry name" value="Poly A polymerase C-terminal region-like"/>
    <property type="match status" value="1"/>
</dbReference>
<feature type="active site" evidence="7">
    <location>
        <position position="164"/>
    </location>
</feature>
<keyword evidence="1 7" id="KW-0507">mRNA processing</keyword>
<dbReference type="Gene3D" id="3.30.460.10">
    <property type="entry name" value="Beta Polymerase, domain 2"/>
    <property type="match status" value="1"/>
</dbReference>
<comment type="function">
    <text evidence="7">Adds poly(A) tail to the 3' end of many RNAs, which usually targets these RNAs for decay. Plays a significant role in the global control of gene expression, through influencing the rate of transcript degradation, and in the general RNA quality control.</text>
</comment>
<evidence type="ECO:0000313" key="13">
    <source>
        <dbReference type="EMBL" id="MBO8416837.1"/>
    </source>
</evidence>
<feature type="compositionally biased region" description="Basic and acidic residues" evidence="9">
    <location>
        <begin position="468"/>
        <end position="499"/>
    </location>
</feature>
<dbReference type="PANTHER" id="PTHR43051:SF1">
    <property type="entry name" value="POLYNUCLEOTIDE ADENYLYLTRANSFERASE FAMILY PROTEIN"/>
    <property type="match status" value="1"/>
</dbReference>
<keyword evidence="5 7" id="KW-0694">RNA-binding</keyword>
<dbReference type="GO" id="GO:0006397">
    <property type="term" value="P:mRNA processing"/>
    <property type="evidence" value="ECO:0007669"/>
    <property type="project" value="UniProtKB-KW"/>
</dbReference>
<keyword evidence="13" id="KW-0548">Nucleotidyltransferase</keyword>